<dbReference type="PANTHER" id="PTHR46354">
    <property type="entry name" value="DOG1 DOMAIN-CONTAINING PROTEIN"/>
    <property type="match status" value="1"/>
</dbReference>
<name>A0A5K0Z7Z3_9MAGN</name>
<protein>
    <recommendedName>
        <fullName evidence="2">DOG1 domain-containing protein</fullName>
    </recommendedName>
</protein>
<dbReference type="PROSITE" id="PS51806">
    <property type="entry name" value="DOG1"/>
    <property type="match status" value="1"/>
</dbReference>
<dbReference type="PANTHER" id="PTHR46354:SF7">
    <property type="entry name" value="PROTEIN DOG1-LIKE 1"/>
    <property type="match status" value="1"/>
</dbReference>
<proteinExistence type="predicted"/>
<dbReference type="EMBL" id="LR721778">
    <property type="protein sequence ID" value="VVV85485.1"/>
    <property type="molecule type" value="Genomic_DNA"/>
</dbReference>
<evidence type="ECO:0000313" key="3">
    <source>
        <dbReference type="EMBL" id="VVV85485.1"/>
    </source>
</evidence>
<accession>A0A5K0Z7Z3</accession>
<sequence length="276" mass="31029">MAENQQEKLSHEPVAGTSDEAASNQQEQQQRERRCSFCECFRMRAEQQQQDLRDLVNIRTHHIHNEQAIRRAIARTMQHYLDYSRMRAFIARSNAPAVCSPSCSSTFCNSFLWLGGCRPTVITRLVYVMAGQEVEGQLWELLQDVEVRNLAGLSAHQLERISNVQRATIRMEEALSKRMASLQEAMADQPLVGLARSMHGESSRTAVSGSPDSVMGAYSGRMAEIMADADKLRLQTLAKTIEILTITQALDLLITGAQLNICVLRQGKRRDRTHAS</sequence>
<dbReference type="Gramene" id="NC13G0028760.1">
    <property type="protein sequence ID" value="NC13G0028760.1:cds"/>
    <property type="gene ID" value="NC13G0028760"/>
</dbReference>
<dbReference type="InterPro" id="IPR051886">
    <property type="entry name" value="Seed_Dev/Stress_Resp_Reg"/>
</dbReference>
<evidence type="ECO:0000256" key="1">
    <source>
        <dbReference type="SAM" id="MobiDB-lite"/>
    </source>
</evidence>
<dbReference type="OMA" id="NIRTHHI"/>
<dbReference type="OrthoDB" id="1897224at2759"/>
<reference evidence="3" key="1">
    <citation type="submission" date="2019-09" db="EMBL/GenBank/DDBJ databases">
        <authorList>
            <person name="Zhang L."/>
        </authorList>
    </citation>
    <scope>NUCLEOTIDE SEQUENCE</scope>
</reference>
<dbReference type="Pfam" id="PF14144">
    <property type="entry name" value="DOG1"/>
    <property type="match status" value="1"/>
</dbReference>
<dbReference type="InterPro" id="IPR025422">
    <property type="entry name" value="TGA_domain"/>
</dbReference>
<dbReference type="GO" id="GO:0006351">
    <property type="term" value="P:DNA-templated transcription"/>
    <property type="evidence" value="ECO:0007669"/>
    <property type="project" value="InterPro"/>
</dbReference>
<feature type="domain" description="DOG1" evidence="2">
    <location>
        <begin position="34"/>
        <end position="273"/>
    </location>
</feature>
<feature type="region of interest" description="Disordered" evidence="1">
    <location>
        <begin position="1"/>
        <end position="28"/>
    </location>
</feature>
<dbReference type="GO" id="GO:0043565">
    <property type="term" value="F:sequence-specific DNA binding"/>
    <property type="evidence" value="ECO:0007669"/>
    <property type="project" value="InterPro"/>
</dbReference>
<dbReference type="AlphaFoldDB" id="A0A5K0Z7Z3"/>
<organism evidence="3">
    <name type="scientific">Nymphaea colorata</name>
    <name type="common">pocket water lily</name>
    <dbReference type="NCBI Taxonomy" id="210225"/>
    <lineage>
        <taxon>Eukaryota</taxon>
        <taxon>Viridiplantae</taxon>
        <taxon>Streptophyta</taxon>
        <taxon>Embryophyta</taxon>
        <taxon>Tracheophyta</taxon>
        <taxon>Spermatophyta</taxon>
        <taxon>Magnoliopsida</taxon>
        <taxon>Nymphaeales</taxon>
        <taxon>Nymphaeaceae</taxon>
        <taxon>Nymphaea</taxon>
    </lineage>
</organism>
<gene>
    <name evidence="3" type="ORF">NYM_LOCUS9614</name>
</gene>
<feature type="compositionally biased region" description="Basic and acidic residues" evidence="1">
    <location>
        <begin position="1"/>
        <end position="11"/>
    </location>
</feature>
<evidence type="ECO:0000259" key="2">
    <source>
        <dbReference type="PROSITE" id="PS51806"/>
    </source>
</evidence>